<sequence>MLELQQQDIPKLKSERAVSNNTGQEDGGNNGNSYDLVFPALPDSKTLVPKNIGINGQCASSNVPPKGWNKVRTSTVNNVFTISVQDRKSDNSEKFREGESKRICSQITRETGAEIEISTSKNMNLTFLVRGKEDHVIEAKRRIIASFQTQATSAVPVQRNIIVKLWENKELVVRKLNNALVRVFKCQAFKILQILSMLLELEMQ</sequence>
<evidence type="ECO:0000256" key="1">
    <source>
        <dbReference type="ARBA" id="ARBA00022737"/>
    </source>
</evidence>
<gene>
    <name evidence="5" type="primary">ACYPI008258</name>
</gene>
<organism evidence="5">
    <name type="scientific">Acyrthosiphon pisum</name>
    <name type="common">Pea aphid</name>
    <dbReference type="NCBI Taxonomy" id="7029"/>
    <lineage>
        <taxon>Eukaryota</taxon>
        <taxon>Metazoa</taxon>
        <taxon>Ecdysozoa</taxon>
        <taxon>Arthropoda</taxon>
        <taxon>Hexapoda</taxon>
        <taxon>Insecta</taxon>
        <taxon>Pterygota</taxon>
        <taxon>Neoptera</taxon>
        <taxon>Paraneoptera</taxon>
        <taxon>Hemiptera</taxon>
        <taxon>Sternorrhyncha</taxon>
        <taxon>Aphidomorpha</taxon>
        <taxon>Aphidoidea</taxon>
        <taxon>Aphididae</taxon>
        <taxon>Macrosiphini</taxon>
        <taxon>Acyrthosiphon</taxon>
    </lineage>
</organism>
<evidence type="ECO:0000256" key="2">
    <source>
        <dbReference type="ARBA" id="ARBA00022884"/>
    </source>
</evidence>
<feature type="region of interest" description="Disordered" evidence="3">
    <location>
        <begin position="1"/>
        <end position="35"/>
    </location>
</feature>
<evidence type="ECO:0000313" key="5">
    <source>
        <dbReference type="EMBL" id="BAH72362.1"/>
    </source>
</evidence>
<dbReference type="Pfam" id="PF24668">
    <property type="entry name" value="KH_Vigilin"/>
    <property type="match status" value="1"/>
</dbReference>
<evidence type="ECO:0000259" key="4">
    <source>
        <dbReference type="Pfam" id="PF24668"/>
    </source>
</evidence>
<accession>C4WWU2</accession>
<keyword evidence="1" id="KW-0677">Repeat</keyword>
<protein>
    <submittedName>
        <fullName evidence="5">ACYPI008258 protein</fullName>
    </submittedName>
</protein>
<name>C4WWU2_ACYPI</name>
<feature type="domain" description="Vigilin N-terminal KH" evidence="4">
    <location>
        <begin position="85"/>
        <end position="151"/>
    </location>
</feature>
<dbReference type="InterPro" id="IPR057778">
    <property type="entry name" value="KH_Vigilin_N"/>
</dbReference>
<dbReference type="OrthoDB" id="10027144at2759"/>
<keyword evidence="2" id="KW-0694">RNA-binding</keyword>
<proteinExistence type="evidence at transcript level"/>
<dbReference type="EMBL" id="AK342270">
    <property type="protein sequence ID" value="BAH72362.1"/>
    <property type="molecule type" value="mRNA"/>
</dbReference>
<evidence type="ECO:0000256" key="3">
    <source>
        <dbReference type="SAM" id="MobiDB-lite"/>
    </source>
</evidence>
<reference evidence="5" key="1">
    <citation type="submission" date="2009-06" db="EMBL/GenBank/DDBJ databases">
        <title>A full-length cDNA resource of the pea aphid, Acyrthosiphon pisum.</title>
        <authorList>
            <person name="Shigenobu S."/>
            <person name="Nakabachi A."/>
            <person name="Richards S."/>
        </authorList>
    </citation>
    <scope>NUCLEOTIDE SEQUENCE</scope>
    <source>
        <strain evidence="5">LSR1</strain>
        <tissue evidence="5">Whole body</tissue>
    </source>
</reference>
<dbReference type="AlphaFoldDB" id="C4WWU2"/>